<protein>
    <submittedName>
        <fullName evidence="1">Uncharacterized protein</fullName>
    </submittedName>
</protein>
<organism evidence="1">
    <name type="scientific">marine sediment metagenome</name>
    <dbReference type="NCBI Taxonomy" id="412755"/>
    <lineage>
        <taxon>unclassified sequences</taxon>
        <taxon>metagenomes</taxon>
        <taxon>ecological metagenomes</taxon>
    </lineage>
</organism>
<sequence length="131" mass="15088">MATATKSLAISLQEAQARIFTLEQRKGLLKSTHPNELTDGKIYAFVESVQTWYPVYTCYGGEVRKTLQHKIQSFFIDKKEDELDTTLGKAEAAKDMKKFRKFLEKDIIREIEDLASGILNNQQFIDRRVAK</sequence>
<accession>A0A0F9LVY5</accession>
<reference evidence="1" key="1">
    <citation type="journal article" date="2015" name="Nature">
        <title>Complex archaea that bridge the gap between prokaryotes and eukaryotes.</title>
        <authorList>
            <person name="Spang A."/>
            <person name="Saw J.H."/>
            <person name="Jorgensen S.L."/>
            <person name="Zaremba-Niedzwiedzka K."/>
            <person name="Martijn J."/>
            <person name="Lind A.E."/>
            <person name="van Eijk R."/>
            <person name="Schleper C."/>
            <person name="Guy L."/>
            <person name="Ettema T.J."/>
        </authorList>
    </citation>
    <scope>NUCLEOTIDE SEQUENCE</scope>
</reference>
<evidence type="ECO:0000313" key="1">
    <source>
        <dbReference type="EMBL" id="KKM68535.1"/>
    </source>
</evidence>
<name>A0A0F9LVY5_9ZZZZ</name>
<proteinExistence type="predicted"/>
<dbReference type="AlphaFoldDB" id="A0A0F9LVY5"/>
<comment type="caution">
    <text evidence="1">The sequence shown here is derived from an EMBL/GenBank/DDBJ whole genome shotgun (WGS) entry which is preliminary data.</text>
</comment>
<dbReference type="EMBL" id="LAZR01010151">
    <property type="protein sequence ID" value="KKM68535.1"/>
    <property type="molecule type" value="Genomic_DNA"/>
</dbReference>
<gene>
    <name evidence="1" type="ORF">LCGC14_1459930</name>
</gene>